<comment type="caution">
    <text evidence="9">The sequence shown here is derived from an EMBL/GenBank/DDBJ whole genome shotgun (WGS) entry which is preliminary data.</text>
</comment>
<dbReference type="FunFam" id="3.40.309.10:FF:000003">
    <property type="entry name" value="Aldehyde dehydrogenase"/>
    <property type="match status" value="1"/>
</dbReference>
<reference evidence="9" key="2">
    <citation type="journal article" date="2021" name="PeerJ">
        <title>Extensive microbial diversity within the chicken gut microbiome revealed by metagenomics and culture.</title>
        <authorList>
            <person name="Gilroy R."/>
            <person name="Ravi A."/>
            <person name="Getino M."/>
            <person name="Pursley I."/>
            <person name="Horton D.L."/>
            <person name="Alikhan N.F."/>
            <person name="Baker D."/>
            <person name="Gharbi K."/>
            <person name="Hall N."/>
            <person name="Watson M."/>
            <person name="Adriaenssens E.M."/>
            <person name="Foster-Nyarko E."/>
            <person name="Jarju S."/>
            <person name="Secka A."/>
            <person name="Antonio M."/>
            <person name="Oren A."/>
            <person name="Chaudhuri R.R."/>
            <person name="La Ragione R."/>
            <person name="Hildebrand F."/>
            <person name="Pallen M.J."/>
        </authorList>
    </citation>
    <scope>NUCLEOTIDE SEQUENCE</scope>
    <source>
        <strain evidence="9">B1-8020</strain>
    </source>
</reference>
<dbReference type="PANTHER" id="PTHR43570">
    <property type="entry name" value="ALDEHYDE DEHYDROGENASE"/>
    <property type="match status" value="1"/>
</dbReference>
<dbReference type="PIRSF" id="PIRSF036492">
    <property type="entry name" value="ALDH"/>
    <property type="match status" value="1"/>
</dbReference>
<dbReference type="Gene3D" id="3.40.605.10">
    <property type="entry name" value="Aldehyde Dehydrogenase, Chain A, domain 1"/>
    <property type="match status" value="1"/>
</dbReference>
<gene>
    <name evidence="9" type="ORF">IAB81_05625</name>
</gene>
<comment type="similarity">
    <text evidence="1 4 7">Belongs to the aldehyde dehydrogenase family.</text>
</comment>
<evidence type="ECO:0000256" key="6">
    <source>
        <dbReference type="PROSITE-ProRule" id="PRU10007"/>
    </source>
</evidence>
<dbReference type="FunFam" id="3.40.605.10:FF:000004">
    <property type="entry name" value="Aldehyde dehydrogenase"/>
    <property type="match status" value="1"/>
</dbReference>
<feature type="domain" description="Aldehyde dehydrogenase" evidence="8">
    <location>
        <begin position="4"/>
        <end position="436"/>
    </location>
</feature>
<dbReference type="InterPro" id="IPR016160">
    <property type="entry name" value="Ald_DH_CS_CYS"/>
</dbReference>
<dbReference type="GO" id="GO:0006081">
    <property type="term" value="P:aldehyde metabolic process"/>
    <property type="evidence" value="ECO:0007669"/>
    <property type="project" value="InterPro"/>
</dbReference>
<evidence type="ECO:0000256" key="5">
    <source>
        <dbReference type="PIRSR" id="PIRSR036492-1"/>
    </source>
</evidence>
<dbReference type="Gene3D" id="3.40.309.10">
    <property type="entry name" value="Aldehyde Dehydrogenase, Chain A, domain 2"/>
    <property type="match status" value="1"/>
</dbReference>
<evidence type="ECO:0000256" key="2">
    <source>
        <dbReference type="ARBA" id="ARBA00023002"/>
    </source>
</evidence>
<keyword evidence="3" id="KW-0520">NAD</keyword>
<name>A0A9D9IHU9_9BACT</name>
<dbReference type="GO" id="GO:0004029">
    <property type="term" value="F:aldehyde dehydrogenase (NAD+) activity"/>
    <property type="evidence" value="ECO:0007669"/>
    <property type="project" value="TreeGrafter"/>
</dbReference>
<sequence length="465" mass="51082">MNTVENAAAGVREFFGTGATRNLDFRKNALKRLLRNISLMENEICDALHEDLGKSRTEAYMTEIGMTKESIRYMLRNMRRLAKPVRAGLSPAQMPGKARIFPEPHGCVLIISPWNYPFLLALDPLAAAVAAGNCCILKPSEYAPATCRILGKLLEASFLEEHVRMIEGDASTGSALLDCRFDYIFYTGGTAVGRTVMEKASLHLTPVTLELGGKSPAIVLGDADIRIAARRIAFGKFINCGQTCVAPDYVLIEKDCKDSFMEAFAEETARMYGDAPLDNPEYGKIINRRHFERLCRFISLARNGEPGEGRIAFGGTSDPERLKIAPTLIDGIEGNASIMQEEIFGPILPVMEISGAEDAIKHVNSGERPLAAYVFTSDRRRAREITERIPFGGGCVNDTIMHLASTSLPFGGTGASGMGSYHGEWGFRTFSHYKSILSKGTAIDPPVRYAPYSKRMSRLIHRLIG</sequence>
<keyword evidence="2 4" id="KW-0560">Oxidoreductase</keyword>
<proteinExistence type="inferred from homology"/>
<organism evidence="9 10">
    <name type="scientific">Candidatus Merdivivens pullicola</name>
    <dbReference type="NCBI Taxonomy" id="2840872"/>
    <lineage>
        <taxon>Bacteria</taxon>
        <taxon>Pseudomonadati</taxon>
        <taxon>Bacteroidota</taxon>
        <taxon>Bacteroidia</taxon>
        <taxon>Bacteroidales</taxon>
        <taxon>Muribaculaceae</taxon>
        <taxon>Muribaculaceae incertae sedis</taxon>
        <taxon>Candidatus Merdivivens</taxon>
    </lineage>
</organism>
<evidence type="ECO:0000259" key="8">
    <source>
        <dbReference type="Pfam" id="PF00171"/>
    </source>
</evidence>
<dbReference type="Proteomes" id="UP000823604">
    <property type="component" value="Unassembled WGS sequence"/>
</dbReference>
<dbReference type="InterPro" id="IPR015590">
    <property type="entry name" value="Aldehyde_DH_dom"/>
</dbReference>
<dbReference type="EMBL" id="JADIMA010000053">
    <property type="protein sequence ID" value="MBO8473092.1"/>
    <property type="molecule type" value="Genomic_DNA"/>
</dbReference>
<dbReference type="InterPro" id="IPR016163">
    <property type="entry name" value="Ald_DH_C"/>
</dbReference>
<dbReference type="PANTHER" id="PTHR43570:SF16">
    <property type="entry name" value="ALDEHYDE DEHYDROGENASE TYPE III, ISOFORM Q"/>
    <property type="match status" value="1"/>
</dbReference>
<dbReference type="GO" id="GO:0005737">
    <property type="term" value="C:cytoplasm"/>
    <property type="evidence" value="ECO:0007669"/>
    <property type="project" value="TreeGrafter"/>
</dbReference>
<dbReference type="InterPro" id="IPR012394">
    <property type="entry name" value="Aldehyde_DH_NAD(P)"/>
</dbReference>
<dbReference type="PROSITE" id="PS00070">
    <property type="entry name" value="ALDEHYDE_DEHYDR_CYS"/>
    <property type="match status" value="1"/>
</dbReference>
<dbReference type="PROSITE" id="PS00687">
    <property type="entry name" value="ALDEHYDE_DEHYDR_GLU"/>
    <property type="match status" value="1"/>
</dbReference>
<feature type="active site" evidence="5">
    <location>
        <position position="244"/>
    </location>
</feature>
<dbReference type="AlphaFoldDB" id="A0A9D9IHU9"/>
<protein>
    <recommendedName>
        <fullName evidence="4">Aldehyde dehydrogenase</fullName>
    </recommendedName>
</protein>
<evidence type="ECO:0000256" key="4">
    <source>
        <dbReference type="PIRNR" id="PIRNR036492"/>
    </source>
</evidence>
<evidence type="ECO:0000256" key="7">
    <source>
        <dbReference type="RuleBase" id="RU003345"/>
    </source>
</evidence>
<evidence type="ECO:0000313" key="10">
    <source>
        <dbReference type="Proteomes" id="UP000823604"/>
    </source>
</evidence>
<evidence type="ECO:0000256" key="3">
    <source>
        <dbReference type="ARBA" id="ARBA00023027"/>
    </source>
</evidence>
<dbReference type="Pfam" id="PF00171">
    <property type="entry name" value="Aldedh"/>
    <property type="match status" value="1"/>
</dbReference>
<evidence type="ECO:0000313" key="9">
    <source>
        <dbReference type="EMBL" id="MBO8473092.1"/>
    </source>
</evidence>
<dbReference type="SUPFAM" id="SSF53720">
    <property type="entry name" value="ALDH-like"/>
    <property type="match status" value="1"/>
</dbReference>
<reference evidence="9" key="1">
    <citation type="submission" date="2020-10" db="EMBL/GenBank/DDBJ databases">
        <authorList>
            <person name="Gilroy R."/>
        </authorList>
    </citation>
    <scope>NUCLEOTIDE SEQUENCE</scope>
    <source>
        <strain evidence="9">B1-8020</strain>
    </source>
</reference>
<evidence type="ECO:0000256" key="1">
    <source>
        <dbReference type="ARBA" id="ARBA00009986"/>
    </source>
</evidence>
<dbReference type="InterPro" id="IPR016162">
    <property type="entry name" value="Ald_DH_N"/>
</dbReference>
<dbReference type="InterPro" id="IPR029510">
    <property type="entry name" value="Ald_DH_CS_GLU"/>
</dbReference>
<dbReference type="InterPro" id="IPR016161">
    <property type="entry name" value="Ald_DH/histidinol_DH"/>
</dbReference>
<accession>A0A9D9IHU9</accession>
<feature type="active site" evidence="5 6">
    <location>
        <position position="210"/>
    </location>
</feature>